<keyword evidence="2" id="KW-1185">Reference proteome</keyword>
<dbReference type="PRINTS" id="PR00413">
    <property type="entry name" value="HADHALOGNASE"/>
</dbReference>
<dbReference type="Pfam" id="PF00702">
    <property type="entry name" value="Hydrolase"/>
    <property type="match status" value="1"/>
</dbReference>
<keyword evidence="1" id="KW-0378">Hydrolase</keyword>
<dbReference type="RefSeq" id="WP_191617833.1">
    <property type="nucleotide sequence ID" value="NZ_JACYFG010000036.1"/>
</dbReference>
<dbReference type="InterPro" id="IPR051828">
    <property type="entry name" value="HAD-like_hydrolase_domain"/>
</dbReference>
<dbReference type="InterPro" id="IPR044924">
    <property type="entry name" value="HAD-SF_hydro_IA_REG-2-like_cap"/>
</dbReference>
<dbReference type="SUPFAM" id="SSF56784">
    <property type="entry name" value="HAD-like"/>
    <property type="match status" value="1"/>
</dbReference>
<dbReference type="SFLD" id="SFLDS00003">
    <property type="entry name" value="Haloacid_Dehalogenase"/>
    <property type="match status" value="1"/>
</dbReference>
<dbReference type="InterPro" id="IPR023214">
    <property type="entry name" value="HAD_sf"/>
</dbReference>
<dbReference type="NCBIfam" id="TIGR02252">
    <property type="entry name" value="DREG-2"/>
    <property type="match status" value="1"/>
</dbReference>
<dbReference type="AlphaFoldDB" id="A0A927FAA9"/>
<evidence type="ECO:0000313" key="1">
    <source>
        <dbReference type="EMBL" id="MBD5780739.1"/>
    </source>
</evidence>
<dbReference type="InterPro" id="IPR011949">
    <property type="entry name" value="HAD-SF_hydro_IA_REG-2-like"/>
</dbReference>
<dbReference type="PANTHER" id="PTHR46191:SF2">
    <property type="entry name" value="HALOACID DEHALOGENASE-LIKE HYDROLASE DOMAIN-CONTAINING PROTEIN 3"/>
    <property type="match status" value="1"/>
</dbReference>
<dbReference type="InterPro" id="IPR006439">
    <property type="entry name" value="HAD-SF_hydro_IA"/>
</dbReference>
<dbReference type="NCBIfam" id="TIGR01509">
    <property type="entry name" value="HAD-SF-IA-v3"/>
    <property type="match status" value="1"/>
</dbReference>
<sequence>MPFSEIKAVTFDAAHTIYHPHPSVGAIYREVMQRHGLDYPAESLEAGFRRAFRCVSKDSAILDGEKREWSYWRSVVTESISQLSPPPSDFDALFDELWNEFAHGHRWRPAGAARDTLSSLKSQGYQTALLTNWDKRVRQVVAETGFSELFDHLFISSEIGHEKPAPAIFAHCQAQLQLAPEQILHVGDSLQHDIQGAQAAGWHAIRIVEEENHEENDYRSITQLSQVLDLL</sequence>
<name>A0A927FAA9_9BACT</name>
<dbReference type="EMBL" id="JACYFG010000036">
    <property type="protein sequence ID" value="MBD5780739.1"/>
    <property type="molecule type" value="Genomic_DNA"/>
</dbReference>
<dbReference type="Gene3D" id="3.40.50.1000">
    <property type="entry name" value="HAD superfamily/HAD-like"/>
    <property type="match status" value="1"/>
</dbReference>
<proteinExistence type="predicted"/>
<dbReference type="SFLD" id="SFLDG01129">
    <property type="entry name" value="C1.5:_HAD__Beta-PGM__Phosphata"/>
    <property type="match status" value="1"/>
</dbReference>
<protein>
    <submittedName>
        <fullName evidence="1">HAD-IA family hydrolase</fullName>
    </submittedName>
</protein>
<dbReference type="GO" id="GO:0016787">
    <property type="term" value="F:hydrolase activity"/>
    <property type="evidence" value="ECO:0007669"/>
    <property type="project" value="UniProtKB-KW"/>
</dbReference>
<gene>
    <name evidence="1" type="ORF">IEN85_14660</name>
</gene>
<dbReference type="Gene3D" id="1.10.150.720">
    <property type="entry name" value="Haloacid dehalogenase-like hydrolase"/>
    <property type="match status" value="1"/>
</dbReference>
<reference evidence="1" key="1">
    <citation type="submission" date="2020-09" db="EMBL/GenBank/DDBJ databases">
        <title>Pelagicoccus enzymogenes sp. nov. with an EPS production, isolated from marine sediment.</title>
        <authorList>
            <person name="Feng X."/>
        </authorList>
    </citation>
    <scope>NUCLEOTIDE SEQUENCE</scope>
    <source>
        <strain evidence="1">NFK12</strain>
    </source>
</reference>
<dbReference type="NCBIfam" id="TIGR01549">
    <property type="entry name" value="HAD-SF-IA-v1"/>
    <property type="match status" value="1"/>
</dbReference>
<evidence type="ECO:0000313" key="2">
    <source>
        <dbReference type="Proteomes" id="UP000622317"/>
    </source>
</evidence>
<dbReference type="PANTHER" id="PTHR46191">
    <property type="match status" value="1"/>
</dbReference>
<accession>A0A927FAA9</accession>
<comment type="caution">
    <text evidence="1">The sequence shown here is derived from an EMBL/GenBank/DDBJ whole genome shotgun (WGS) entry which is preliminary data.</text>
</comment>
<dbReference type="Proteomes" id="UP000622317">
    <property type="component" value="Unassembled WGS sequence"/>
</dbReference>
<dbReference type="InterPro" id="IPR036412">
    <property type="entry name" value="HAD-like_sf"/>
</dbReference>
<organism evidence="1 2">
    <name type="scientific">Pelagicoccus enzymogenes</name>
    <dbReference type="NCBI Taxonomy" id="2773457"/>
    <lineage>
        <taxon>Bacteria</taxon>
        <taxon>Pseudomonadati</taxon>
        <taxon>Verrucomicrobiota</taxon>
        <taxon>Opitutia</taxon>
        <taxon>Puniceicoccales</taxon>
        <taxon>Pelagicoccaceae</taxon>
        <taxon>Pelagicoccus</taxon>
    </lineage>
</organism>